<evidence type="ECO:0000313" key="11">
    <source>
        <dbReference type="EMBL" id="AZS30519.1"/>
    </source>
</evidence>
<evidence type="ECO:0000256" key="5">
    <source>
        <dbReference type="ARBA" id="ARBA00022723"/>
    </source>
</evidence>
<evidence type="ECO:0000256" key="9">
    <source>
        <dbReference type="ARBA" id="ARBA00038276"/>
    </source>
</evidence>
<evidence type="ECO:0000256" key="3">
    <source>
        <dbReference type="ARBA" id="ARBA00022679"/>
    </source>
</evidence>
<dbReference type="GO" id="GO:0046872">
    <property type="term" value="F:metal ion binding"/>
    <property type="evidence" value="ECO:0007669"/>
    <property type="project" value="UniProtKB-KW"/>
</dbReference>
<evidence type="ECO:0000256" key="1">
    <source>
        <dbReference type="ARBA" id="ARBA00001946"/>
    </source>
</evidence>
<keyword evidence="2" id="KW-1277">Toxin-antitoxin system</keyword>
<dbReference type="EMBL" id="CP032819">
    <property type="protein sequence ID" value="AZS30519.1"/>
    <property type="molecule type" value="Genomic_DNA"/>
</dbReference>
<dbReference type="Proteomes" id="UP000270673">
    <property type="component" value="Chromosome"/>
</dbReference>
<name>A0A3Q9IP75_9BACT</name>
<reference evidence="11 12" key="1">
    <citation type="submission" date="2018-10" db="EMBL/GenBank/DDBJ databases">
        <title>Butyricimonas faecalis sp. nov., isolated from human faeces and emended description of the genus Butyricimonas.</title>
        <authorList>
            <person name="Le Roy T."/>
            <person name="Van der Smissen P."/>
            <person name="Paquot A."/>
            <person name="Delzenne N."/>
            <person name="Muccioli G."/>
            <person name="Collet J.-F."/>
            <person name="Cani P.D."/>
        </authorList>
    </citation>
    <scope>NUCLEOTIDE SEQUENCE [LARGE SCALE GENOMIC DNA]</scope>
    <source>
        <strain evidence="11 12">H184</strain>
    </source>
</reference>
<feature type="domain" description="Polymerase nucleotidyl transferase" evidence="10">
    <location>
        <begin position="22"/>
        <end position="96"/>
    </location>
</feature>
<accession>A0A3Q9IP75</accession>
<dbReference type="InterPro" id="IPR043519">
    <property type="entry name" value="NT_sf"/>
</dbReference>
<comment type="similarity">
    <text evidence="9">Belongs to the MntA antitoxin family.</text>
</comment>
<keyword evidence="4" id="KW-0548">Nucleotidyltransferase</keyword>
<keyword evidence="8" id="KW-0460">Magnesium</keyword>
<dbReference type="PANTHER" id="PTHR33571:SF14">
    <property type="entry name" value="PROTEIN ADENYLYLTRANSFERASE MJ0435-RELATED"/>
    <property type="match status" value="1"/>
</dbReference>
<dbReference type="PANTHER" id="PTHR33571">
    <property type="entry name" value="SSL8005 PROTEIN"/>
    <property type="match status" value="1"/>
</dbReference>
<dbReference type="KEGG" id="buy:D8S85_13835"/>
<keyword evidence="3" id="KW-0808">Transferase</keyword>
<gene>
    <name evidence="11" type="ORF">D8S85_13835</name>
</gene>
<dbReference type="OrthoDB" id="9809668at2"/>
<keyword evidence="12" id="KW-1185">Reference proteome</keyword>
<evidence type="ECO:0000259" key="10">
    <source>
        <dbReference type="Pfam" id="PF01909"/>
    </source>
</evidence>
<evidence type="ECO:0000256" key="2">
    <source>
        <dbReference type="ARBA" id="ARBA00022649"/>
    </source>
</evidence>
<dbReference type="GO" id="GO:0016779">
    <property type="term" value="F:nucleotidyltransferase activity"/>
    <property type="evidence" value="ECO:0007669"/>
    <property type="project" value="UniProtKB-KW"/>
</dbReference>
<evidence type="ECO:0000256" key="8">
    <source>
        <dbReference type="ARBA" id="ARBA00022842"/>
    </source>
</evidence>
<dbReference type="InterPro" id="IPR052038">
    <property type="entry name" value="Type-VII_TA_antitoxin"/>
</dbReference>
<keyword evidence="5" id="KW-0479">Metal-binding</keyword>
<protein>
    <submittedName>
        <fullName evidence="11">DNA polymerase subunit beta</fullName>
    </submittedName>
</protein>
<dbReference type="Pfam" id="PF01909">
    <property type="entry name" value="NTP_transf_2"/>
    <property type="match status" value="1"/>
</dbReference>
<comment type="cofactor">
    <cofactor evidence="1">
        <name>Mg(2+)</name>
        <dbReference type="ChEBI" id="CHEBI:18420"/>
    </cofactor>
</comment>
<organism evidence="11 12">
    <name type="scientific">Butyricimonas faecalis</name>
    <dbReference type="NCBI Taxonomy" id="2093856"/>
    <lineage>
        <taxon>Bacteria</taxon>
        <taxon>Pseudomonadati</taxon>
        <taxon>Bacteroidota</taxon>
        <taxon>Bacteroidia</taxon>
        <taxon>Bacteroidales</taxon>
        <taxon>Odoribacteraceae</taxon>
        <taxon>Butyricimonas</taxon>
    </lineage>
</organism>
<dbReference type="GO" id="GO:0005524">
    <property type="term" value="F:ATP binding"/>
    <property type="evidence" value="ECO:0007669"/>
    <property type="project" value="UniProtKB-KW"/>
</dbReference>
<dbReference type="InterPro" id="IPR002934">
    <property type="entry name" value="Polymerase_NTP_transf_dom"/>
</dbReference>
<proteinExistence type="inferred from homology"/>
<evidence type="ECO:0000256" key="7">
    <source>
        <dbReference type="ARBA" id="ARBA00022840"/>
    </source>
</evidence>
<keyword evidence="6" id="KW-0547">Nucleotide-binding</keyword>
<evidence type="ECO:0000256" key="4">
    <source>
        <dbReference type="ARBA" id="ARBA00022695"/>
    </source>
</evidence>
<evidence type="ECO:0000313" key="12">
    <source>
        <dbReference type="Proteomes" id="UP000270673"/>
    </source>
</evidence>
<evidence type="ECO:0000256" key="6">
    <source>
        <dbReference type="ARBA" id="ARBA00022741"/>
    </source>
</evidence>
<dbReference type="Gene3D" id="3.30.460.10">
    <property type="entry name" value="Beta Polymerase, domain 2"/>
    <property type="match status" value="1"/>
</dbReference>
<dbReference type="SUPFAM" id="SSF81301">
    <property type="entry name" value="Nucleotidyltransferase"/>
    <property type="match status" value="1"/>
</dbReference>
<sequence>MKTTKEYLLLLRTYKLQSAIRYGISRIGIFGSVARGEQQEGSDVDVYVELSSPDLFCLVHIKEELQQLFGCPVDIVRLRDNMNELLKRSIIEEGIYA</sequence>
<dbReference type="AlphaFoldDB" id="A0A3Q9IP75"/>
<dbReference type="RefSeq" id="WP_106481171.1">
    <property type="nucleotide sequence ID" value="NZ_CP032819.1"/>
</dbReference>
<dbReference type="CDD" id="cd05403">
    <property type="entry name" value="NT_KNTase_like"/>
    <property type="match status" value="1"/>
</dbReference>
<keyword evidence="7" id="KW-0067">ATP-binding</keyword>